<feature type="domain" description="LysM" evidence="3">
    <location>
        <begin position="30"/>
        <end position="78"/>
    </location>
</feature>
<keyword evidence="5" id="KW-1185">Reference proteome</keyword>
<reference evidence="4" key="1">
    <citation type="journal article" date="2020" name="Fungal Divers.">
        <title>Resolving the Mortierellaceae phylogeny through synthesis of multi-gene phylogenetics and phylogenomics.</title>
        <authorList>
            <person name="Vandepol N."/>
            <person name="Liber J."/>
            <person name="Desiro A."/>
            <person name="Na H."/>
            <person name="Kennedy M."/>
            <person name="Barry K."/>
            <person name="Grigoriev I.V."/>
            <person name="Miller A.N."/>
            <person name="O'Donnell K."/>
            <person name="Stajich J.E."/>
            <person name="Bonito G."/>
        </authorList>
    </citation>
    <scope>NUCLEOTIDE SEQUENCE</scope>
    <source>
        <strain evidence="4">NRRL 2769</strain>
    </source>
</reference>
<dbReference type="Gene3D" id="3.10.350.10">
    <property type="entry name" value="LysM domain"/>
    <property type="match status" value="1"/>
</dbReference>
<feature type="region of interest" description="Disordered" evidence="1">
    <location>
        <begin position="87"/>
        <end position="140"/>
    </location>
</feature>
<evidence type="ECO:0000259" key="3">
    <source>
        <dbReference type="PROSITE" id="PS51782"/>
    </source>
</evidence>
<evidence type="ECO:0000313" key="4">
    <source>
        <dbReference type="EMBL" id="KAG0010067.1"/>
    </source>
</evidence>
<gene>
    <name evidence="4" type="ORF">BGZ80_001820</name>
</gene>
<feature type="compositionally biased region" description="Low complexity" evidence="1">
    <location>
        <begin position="87"/>
        <end position="129"/>
    </location>
</feature>
<organism evidence="4 5">
    <name type="scientific">Entomortierella chlamydospora</name>
    <dbReference type="NCBI Taxonomy" id="101097"/>
    <lineage>
        <taxon>Eukaryota</taxon>
        <taxon>Fungi</taxon>
        <taxon>Fungi incertae sedis</taxon>
        <taxon>Mucoromycota</taxon>
        <taxon>Mortierellomycotina</taxon>
        <taxon>Mortierellomycetes</taxon>
        <taxon>Mortierellales</taxon>
        <taxon>Mortierellaceae</taxon>
        <taxon>Entomortierella</taxon>
    </lineage>
</organism>
<dbReference type="PROSITE" id="PS51782">
    <property type="entry name" value="LYSM"/>
    <property type="match status" value="1"/>
</dbReference>
<feature type="signal peptide" evidence="2">
    <location>
        <begin position="1"/>
        <end position="19"/>
    </location>
</feature>
<feature type="chain" id="PRO_5040271100" description="LysM domain-containing protein" evidence="2">
    <location>
        <begin position="20"/>
        <end position="159"/>
    </location>
</feature>
<dbReference type="InterPro" id="IPR018392">
    <property type="entry name" value="LysM"/>
</dbReference>
<dbReference type="Proteomes" id="UP000703661">
    <property type="component" value="Unassembled WGS sequence"/>
</dbReference>
<evidence type="ECO:0000256" key="2">
    <source>
        <dbReference type="SAM" id="SignalP"/>
    </source>
</evidence>
<comment type="caution">
    <text evidence="4">The sequence shown here is derived from an EMBL/GenBank/DDBJ whole genome shotgun (WGS) entry which is preliminary data.</text>
</comment>
<evidence type="ECO:0000256" key="1">
    <source>
        <dbReference type="SAM" id="MobiDB-lite"/>
    </source>
</evidence>
<dbReference type="InterPro" id="IPR036779">
    <property type="entry name" value="LysM_dom_sf"/>
</dbReference>
<name>A0A9P6SXI7_9FUNG</name>
<accession>A0A9P6SXI7</accession>
<dbReference type="EMBL" id="JAAAID010001423">
    <property type="protein sequence ID" value="KAG0010067.1"/>
    <property type="molecule type" value="Genomic_DNA"/>
</dbReference>
<dbReference type="AlphaFoldDB" id="A0A9P6SXI7"/>
<protein>
    <recommendedName>
        <fullName evidence="3">LysM domain-containing protein</fullName>
    </recommendedName>
</protein>
<sequence>MKFSLSVVILALAASQAMAVIPIPVKECTKSVIVQPSDSDGCDLFASRHNTTFENMRKWNEKLRGDCANLDVGHPICVSVTKAAPTTAPATNGTATTTASTVSTTKASNSTTTLPTTTTSNPANATNPATDKKSNDATGSKSSMVLAAAGVVLSVAYMF</sequence>
<proteinExistence type="predicted"/>
<keyword evidence="2" id="KW-0732">Signal</keyword>
<evidence type="ECO:0000313" key="5">
    <source>
        <dbReference type="Proteomes" id="UP000703661"/>
    </source>
</evidence>